<dbReference type="InterPro" id="IPR004846">
    <property type="entry name" value="T2SS/T3SS_dom"/>
</dbReference>
<evidence type="ECO:0000313" key="5">
    <source>
        <dbReference type="EMBL" id="MDT3403743.1"/>
    </source>
</evidence>
<keyword evidence="2" id="KW-0472">Membrane</keyword>
<evidence type="ECO:0000313" key="6">
    <source>
        <dbReference type="Proteomes" id="UP001258315"/>
    </source>
</evidence>
<protein>
    <submittedName>
        <fullName evidence="5">Type IV pilus assembly protein PilQ</fullName>
    </submittedName>
</protein>
<dbReference type="Pfam" id="PF00263">
    <property type="entry name" value="Secretin"/>
    <property type="match status" value="1"/>
</dbReference>
<dbReference type="InterPro" id="IPR038591">
    <property type="entry name" value="NolW-like_sf"/>
</dbReference>
<comment type="caution">
    <text evidence="5">The sequence shown here is derived from an EMBL/GenBank/DDBJ whole genome shotgun (WGS) entry which is preliminary data.</text>
</comment>
<dbReference type="PANTHER" id="PTHR30332:SF17">
    <property type="entry name" value="TYPE IV PILIATION SYSTEM PROTEIN DR_0774-RELATED"/>
    <property type="match status" value="1"/>
</dbReference>
<dbReference type="PRINTS" id="PR00811">
    <property type="entry name" value="BCTERIALGSPD"/>
</dbReference>
<dbReference type="RefSeq" id="WP_311951024.1">
    <property type="nucleotide sequence ID" value="NZ_JAVLVU010000001.1"/>
</dbReference>
<dbReference type="InterPro" id="IPR050810">
    <property type="entry name" value="Bact_Secretion_Sys_Channel"/>
</dbReference>
<gene>
    <name evidence="5" type="ORF">QE417_002815</name>
</gene>
<feature type="domain" description="Type II/III secretion system secretin-like" evidence="4">
    <location>
        <begin position="474"/>
        <end position="642"/>
    </location>
</feature>
<comment type="subcellular location">
    <subcellularLocation>
        <location evidence="1">Membrane</location>
    </subcellularLocation>
</comment>
<dbReference type="EMBL" id="JAVLVU010000001">
    <property type="protein sequence ID" value="MDT3403743.1"/>
    <property type="molecule type" value="Genomic_DNA"/>
</dbReference>
<evidence type="ECO:0000259" key="4">
    <source>
        <dbReference type="Pfam" id="PF00263"/>
    </source>
</evidence>
<evidence type="ECO:0000256" key="1">
    <source>
        <dbReference type="ARBA" id="ARBA00004370"/>
    </source>
</evidence>
<dbReference type="InterPro" id="IPR001775">
    <property type="entry name" value="GspD/PilQ"/>
</dbReference>
<evidence type="ECO:0000256" key="3">
    <source>
        <dbReference type="RuleBase" id="RU004003"/>
    </source>
</evidence>
<proteinExistence type="inferred from homology"/>
<organism evidence="5 6">
    <name type="scientific">Mucilaginibacter terrae</name>
    <dbReference type="NCBI Taxonomy" id="1955052"/>
    <lineage>
        <taxon>Bacteria</taxon>
        <taxon>Pseudomonadati</taxon>
        <taxon>Bacteroidota</taxon>
        <taxon>Sphingobacteriia</taxon>
        <taxon>Sphingobacteriales</taxon>
        <taxon>Sphingobacteriaceae</taxon>
        <taxon>Mucilaginibacter</taxon>
    </lineage>
</organism>
<dbReference type="Gene3D" id="3.30.1370.120">
    <property type="match status" value="1"/>
</dbReference>
<sequence>MALFAKRLITFIAIIFCPLLLRAQQDRIELLQQKLEKLSVSVPGLNDAVQLSISGASVQDFLYALSKSNGLSISVDPKLNFKVNNSFNNVTALNILVFLAKQYNLDITPVGSILQVTAYQDPAASKAPSLKPINARYNQLSNTLSLELSNDSLTSVAKKITQVSGKNVVVPMALQSKRVTAFINNAPFDDALEKLAFTNELKLQKTSDNFYLFQGLEEGEQLYINGDRNTAVRRTFKPANTTVGHTGLNVRTVAGGQKLISADASNASILDMVKSASLETGKNYFLYSDLKGTVSMHITDLTYETFLSALFKGTEYTFNQDNGIYLVGERKLEGLRVNKVIQLQNRAIDTVLAMIPTEWKRGVEIKEFREQNTLLLSGSKPQIAEIESLVKQIDLLVPMVLIEVTLLDIRKTRTTSTGLKAGISDSVKTGGTVLPGIDYTFGSRSINDFLNKIGKITSTNLGRVTPNFYATLSALETSDNVEVRSVPKLSTLNGHPAVFSIGQKRYYEIKSQNVIPSLSNPTSIFTNQYKEVEANLAIGVTPIVSGDEQVTLKIKVDISDFIGNPPNNAPPPTSNSKFESILRVHTDDMIVLGGIERNESSENGSGIPLLSRIPVLKWLFSSRSKTKSKVVTVVFIKPTIIR</sequence>
<dbReference type="Proteomes" id="UP001258315">
    <property type="component" value="Unassembled WGS sequence"/>
</dbReference>
<comment type="similarity">
    <text evidence="3">Belongs to the bacterial secretin family.</text>
</comment>
<name>A0ABU3GVD9_9SPHI</name>
<reference evidence="6" key="1">
    <citation type="submission" date="2023-07" db="EMBL/GenBank/DDBJ databases">
        <title>Functional and genomic diversity of the sorghum phyllosphere microbiome.</title>
        <authorList>
            <person name="Shade A."/>
        </authorList>
    </citation>
    <scope>NUCLEOTIDE SEQUENCE [LARGE SCALE GENOMIC DNA]</scope>
    <source>
        <strain evidence="6">SORGH_AS_0422</strain>
    </source>
</reference>
<dbReference type="Gene3D" id="3.55.50.30">
    <property type="match status" value="1"/>
</dbReference>
<keyword evidence="6" id="KW-1185">Reference proteome</keyword>
<accession>A0ABU3GVD9</accession>
<evidence type="ECO:0000256" key="2">
    <source>
        <dbReference type="ARBA" id="ARBA00023136"/>
    </source>
</evidence>
<dbReference type="PANTHER" id="PTHR30332">
    <property type="entry name" value="PROBABLE GENERAL SECRETION PATHWAY PROTEIN D"/>
    <property type="match status" value="1"/>
</dbReference>